<dbReference type="RefSeq" id="WP_036904281.1">
    <property type="nucleotide sequence ID" value="NZ_CP138967.1"/>
</dbReference>
<comment type="caution">
    <text evidence="1">The sequence shown here is derived from an EMBL/GenBank/DDBJ whole genome shotgun (WGS) entry which is preliminary data.</text>
</comment>
<proteinExistence type="predicted"/>
<sequence length="66" mass="6996">MTSATATKATTKRAAAVKSSAVKSQSIYSSTQSRFATSKLIQNLGSSNNGIQFDFSSDLRTAFGRD</sequence>
<dbReference type="EMBL" id="JNAX01000003">
    <property type="protein sequence ID" value="KGG22268.1"/>
    <property type="molecule type" value="Genomic_DNA"/>
</dbReference>
<evidence type="ECO:0000313" key="1">
    <source>
        <dbReference type="EMBL" id="KGG22268.1"/>
    </source>
</evidence>
<organism evidence="1 2">
    <name type="scientific">Prochlorococcus marinus str. PAC1</name>
    <dbReference type="NCBI Taxonomy" id="59924"/>
    <lineage>
        <taxon>Bacteria</taxon>
        <taxon>Bacillati</taxon>
        <taxon>Cyanobacteriota</taxon>
        <taxon>Cyanophyceae</taxon>
        <taxon>Synechococcales</taxon>
        <taxon>Prochlorococcaceae</taxon>
        <taxon>Prochlorococcus</taxon>
    </lineage>
</organism>
<accession>A0A0A2C7G0</accession>
<dbReference type="AlphaFoldDB" id="A0A0A2C7G0"/>
<protein>
    <submittedName>
        <fullName evidence="1">Uncharacterized protein</fullName>
    </submittedName>
</protein>
<gene>
    <name evidence="1" type="ORF">EV03_0161</name>
</gene>
<reference evidence="2" key="1">
    <citation type="journal article" date="2014" name="Sci. Data">
        <title>Genomes of diverse isolates of the marine cyanobacterium Prochlorococcus.</title>
        <authorList>
            <person name="Biller S."/>
            <person name="Berube P."/>
            <person name="Thompson J."/>
            <person name="Kelly L."/>
            <person name="Roggensack S."/>
            <person name="Awad L."/>
            <person name="Roache-Johnson K."/>
            <person name="Ding H."/>
            <person name="Giovannoni S.J."/>
            <person name="Moore L.R."/>
            <person name="Chisholm S.W."/>
        </authorList>
    </citation>
    <scope>NUCLEOTIDE SEQUENCE [LARGE SCALE GENOMIC DNA]</scope>
    <source>
        <strain evidence="2">PAC1</strain>
    </source>
</reference>
<dbReference type="Proteomes" id="UP000030392">
    <property type="component" value="Unassembled WGS sequence"/>
</dbReference>
<name>A0A0A2C7G0_PROMR</name>
<evidence type="ECO:0000313" key="2">
    <source>
        <dbReference type="Proteomes" id="UP000030392"/>
    </source>
</evidence>